<dbReference type="SUPFAM" id="SSF103473">
    <property type="entry name" value="MFS general substrate transporter"/>
    <property type="match status" value="1"/>
</dbReference>
<dbReference type="GO" id="GO:0005886">
    <property type="term" value="C:plasma membrane"/>
    <property type="evidence" value="ECO:0007669"/>
    <property type="project" value="TreeGrafter"/>
</dbReference>
<organism evidence="7 8">
    <name type="scientific">Scytalidium lignicola</name>
    <name type="common">Hyphomycete</name>
    <dbReference type="NCBI Taxonomy" id="5539"/>
    <lineage>
        <taxon>Eukaryota</taxon>
        <taxon>Fungi</taxon>
        <taxon>Dikarya</taxon>
        <taxon>Ascomycota</taxon>
        <taxon>Pezizomycotina</taxon>
        <taxon>Leotiomycetes</taxon>
        <taxon>Leotiomycetes incertae sedis</taxon>
        <taxon>Scytalidium</taxon>
    </lineage>
</organism>
<reference evidence="7 8" key="1">
    <citation type="submission" date="2018-05" db="EMBL/GenBank/DDBJ databases">
        <title>Draft genome sequence of Scytalidium lignicola DSM 105466, a ubiquitous saprotrophic fungus.</title>
        <authorList>
            <person name="Buettner E."/>
            <person name="Gebauer A.M."/>
            <person name="Hofrichter M."/>
            <person name="Liers C."/>
            <person name="Kellner H."/>
        </authorList>
    </citation>
    <scope>NUCLEOTIDE SEQUENCE [LARGE SCALE GENOMIC DNA]</scope>
    <source>
        <strain evidence="7 8">DSM 105466</strain>
    </source>
</reference>
<dbReference type="Gene3D" id="1.20.1250.20">
    <property type="entry name" value="MFS general substrate transporter like domains"/>
    <property type="match status" value="1"/>
</dbReference>
<evidence type="ECO:0000256" key="3">
    <source>
        <dbReference type="ARBA" id="ARBA00022692"/>
    </source>
</evidence>
<keyword evidence="3 6" id="KW-0812">Transmembrane</keyword>
<proteinExistence type="predicted"/>
<protein>
    <recommendedName>
        <fullName evidence="9">Major facilitator superfamily (MFS) profile domain-containing protein</fullName>
    </recommendedName>
</protein>
<feature type="non-terminal residue" evidence="7">
    <location>
        <position position="439"/>
    </location>
</feature>
<dbReference type="Proteomes" id="UP000258309">
    <property type="component" value="Unassembled WGS sequence"/>
</dbReference>
<gene>
    <name evidence="7" type="ORF">B7463_g7361</name>
</gene>
<comment type="caution">
    <text evidence="7">The sequence shown here is derived from an EMBL/GenBank/DDBJ whole genome shotgun (WGS) entry which is preliminary data.</text>
</comment>
<keyword evidence="4 6" id="KW-1133">Transmembrane helix</keyword>
<evidence type="ECO:0000256" key="4">
    <source>
        <dbReference type="ARBA" id="ARBA00022989"/>
    </source>
</evidence>
<evidence type="ECO:0008006" key="9">
    <source>
        <dbReference type="Google" id="ProtNLM"/>
    </source>
</evidence>
<keyword evidence="2" id="KW-0813">Transport</keyword>
<accession>A0A3E2H6R3</accession>
<evidence type="ECO:0000256" key="5">
    <source>
        <dbReference type="ARBA" id="ARBA00023136"/>
    </source>
</evidence>
<evidence type="ECO:0000256" key="6">
    <source>
        <dbReference type="SAM" id="Phobius"/>
    </source>
</evidence>
<dbReference type="EMBL" id="NCSJ02000144">
    <property type="protein sequence ID" value="RFU28971.1"/>
    <property type="molecule type" value="Genomic_DNA"/>
</dbReference>
<sequence>MRIAKDLPYSTAFENEQLIPENLYYDSASDTDSSRSVPVLTMQIQNDDESISTGRLVVLTIWAIGLQTIWSVVMSHGTPYFTHIGISPAGISLIWMASPITSALFQPYIGAVSDGSRHPWGRRKFYIVIGTASTILSILILRQSIIIAVWLAHVFGAEPQGEVVRTTTQVIAIVGMILFSFATCPLQASLRAFTVEHCPRHQQGEATAWVCRPIAVFVFVITADIHPQIYSIPILSLNQRYTVTERDAIIDQGTQVGSLAMFTFAVVGLIGNILLPFFVCAPSKILAAQESTRLRTITKLFKLPCLTLTHAWMLSLLLLGTCMLAMAVTTHSCVGIMLGGLMGVSWAMTQWAPLSIISTDLFTREVKDPELGQWTREEETGTVMGIYNTAIAAPQVLAALGSAIIFGILNVIGITDQMRWVLGTAGLPAFVAAWLASKL</sequence>
<evidence type="ECO:0000256" key="2">
    <source>
        <dbReference type="ARBA" id="ARBA00022448"/>
    </source>
</evidence>
<dbReference type="GO" id="GO:0008506">
    <property type="term" value="F:sucrose:proton symporter activity"/>
    <property type="evidence" value="ECO:0007669"/>
    <property type="project" value="TreeGrafter"/>
</dbReference>
<feature type="transmembrane region" description="Helical" evidence="6">
    <location>
        <begin position="256"/>
        <end position="279"/>
    </location>
</feature>
<feature type="transmembrane region" description="Helical" evidence="6">
    <location>
        <begin position="170"/>
        <end position="193"/>
    </location>
</feature>
<evidence type="ECO:0000313" key="7">
    <source>
        <dbReference type="EMBL" id="RFU28971.1"/>
    </source>
</evidence>
<feature type="transmembrane region" description="Helical" evidence="6">
    <location>
        <begin position="396"/>
        <end position="414"/>
    </location>
</feature>
<keyword evidence="5 6" id="KW-0472">Membrane</keyword>
<name>A0A3E2H6R3_SCYLI</name>
<comment type="subcellular location">
    <subcellularLocation>
        <location evidence="1">Membrane</location>
        <topology evidence="1">Multi-pass membrane protein</topology>
    </subcellularLocation>
</comment>
<feature type="transmembrane region" description="Helical" evidence="6">
    <location>
        <begin position="56"/>
        <end position="74"/>
    </location>
</feature>
<feature type="transmembrane region" description="Helical" evidence="6">
    <location>
        <begin position="125"/>
        <end position="150"/>
    </location>
</feature>
<dbReference type="OrthoDB" id="28755at2759"/>
<feature type="transmembrane region" description="Helical" evidence="6">
    <location>
        <begin position="300"/>
        <end position="328"/>
    </location>
</feature>
<feature type="transmembrane region" description="Helical" evidence="6">
    <location>
        <begin position="420"/>
        <end position="437"/>
    </location>
</feature>
<keyword evidence="8" id="KW-1185">Reference proteome</keyword>
<dbReference type="AlphaFoldDB" id="A0A3E2H6R3"/>
<evidence type="ECO:0000256" key="1">
    <source>
        <dbReference type="ARBA" id="ARBA00004141"/>
    </source>
</evidence>
<feature type="transmembrane region" description="Helical" evidence="6">
    <location>
        <begin position="80"/>
        <end position="105"/>
    </location>
</feature>
<dbReference type="PANTHER" id="PTHR19432">
    <property type="entry name" value="SUGAR TRANSPORTER"/>
    <property type="match status" value="1"/>
</dbReference>
<feature type="non-terminal residue" evidence="7">
    <location>
        <position position="1"/>
    </location>
</feature>
<dbReference type="InterPro" id="IPR036259">
    <property type="entry name" value="MFS_trans_sf"/>
</dbReference>
<dbReference type="PANTHER" id="PTHR19432:SF35">
    <property type="entry name" value="SOLUTE CARRIER FAMILY 45 MEMBER 3 ISOFORM X1"/>
    <property type="match status" value="1"/>
</dbReference>
<evidence type="ECO:0000313" key="8">
    <source>
        <dbReference type="Proteomes" id="UP000258309"/>
    </source>
</evidence>
<feature type="transmembrane region" description="Helical" evidence="6">
    <location>
        <begin position="334"/>
        <end position="357"/>
    </location>
</feature>